<dbReference type="NCBIfam" id="TIGR01640">
    <property type="entry name" value="F_box_assoc_1"/>
    <property type="match status" value="1"/>
</dbReference>
<protein>
    <recommendedName>
        <fullName evidence="3">F-box domain-containing protein</fullName>
    </recommendedName>
</protein>
<evidence type="ECO:0000313" key="1">
    <source>
        <dbReference type="EMBL" id="MED6210117.1"/>
    </source>
</evidence>
<accession>A0ABU6YI80</accession>
<sequence>MSHKSRITNYIMSHRYPLTTTLPYLHYDILLNIFPKTNLKTFMRCTTLSKYWHKELRTKKVIVANHSSDDDAVHVAILTLSHPFIGHPIERIEMFYPHNGMDYRFNLPADLPPYFLTCFIGCSNGIICLALPVIDGVRTFMVWNPMTYRHIIIQDTFYIDTEKTHSFYAFGHNHLSTDYSIVHVYGMAGEMKMRMYSSSSAQWSQEQGAPSYIHYFDGAPIVCNGVVYWVDKIIEERPFPRSIVTYSLDAGTWHEASVLEEAKEEIQMLVIHNGVPALLTHPDHLEEFDANLWYIEQTSTGVKMLENNAVVHNSGFGERPKTIINGDMINIFESVNDIVPFGPNGYLRVVGNIVKINTVTHERSMVRSSYWEGVEKFLIAYPLRLTIFPVCNDELE</sequence>
<dbReference type="InterPro" id="IPR017451">
    <property type="entry name" value="F-box-assoc_interact_dom"/>
</dbReference>
<dbReference type="EMBL" id="JASCZI010242204">
    <property type="protein sequence ID" value="MED6210117.1"/>
    <property type="molecule type" value="Genomic_DNA"/>
</dbReference>
<organism evidence="1 2">
    <name type="scientific">Stylosanthes scabra</name>
    <dbReference type="NCBI Taxonomy" id="79078"/>
    <lineage>
        <taxon>Eukaryota</taxon>
        <taxon>Viridiplantae</taxon>
        <taxon>Streptophyta</taxon>
        <taxon>Embryophyta</taxon>
        <taxon>Tracheophyta</taxon>
        <taxon>Spermatophyta</taxon>
        <taxon>Magnoliopsida</taxon>
        <taxon>eudicotyledons</taxon>
        <taxon>Gunneridae</taxon>
        <taxon>Pentapetalae</taxon>
        <taxon>rosids</taxon>
        <taxon>fabids</taxon>
        <taxon>Fabales</taxon>
        <taxon>Fabaceae</taxon>
        <taxon>Papilionoideae</taxon>
        <taxon>50 kb inversion clade</taxon>
        <taxon>dalbergioids sensu lato</taxon>
        <taxon>Dalbergieae</taxon>
        <taxon>Pterocarpus clade</taxon>
        <taxon>Stylosanthes</taxon>
    </lineage>
</organism>
<evidence type="ECO:0008006" key="3">
    <source>
        <dbReference type="Google" id="ProtNLM"/>
    </source>
</evidence>
<gene>
    <name evidence="1" type="ORF">PIB30_061071</name>
</gene>
<comment type="caution">
    <text evidence="1">The sequence shown here is derived from an EMBL/GenBank/DDBJ whole genome shotgun (WGS) entry which is preliminary data.</text>
</comment>
<dbReference type="InterPro" id="IPR050796">
    <property type="entry name" value="SCF_F-box_component"/>
</dbReference>
<dbReference type="Proteomes" id="UP001341840">
    <property type="component" value="Unassembled WGS sequence"/>
</dbReference>
<name>A0ABU6YI80_9FABA</name>
<dbReference type="PANTHER" id="PTHR31672">
    <property type="entry name" value="BNACNNG10540D PROTEIN"/>
    <property type="match status" value="1"/>
</dbReference>
<reference evidence="1 2" key="1">
    <citation type="journal article" date="2023" name="Plants (Basel)">
        <title>Bridging the Gap: Combining Genomics and Transcriptomics Approaches to Understand Stylosanthes scabra, an Orphan Legume from the Brazilian Caatinga.</title>
        <authorList>
            <person name="Ferreira-Neto J.R.C."/>
            <person name="da Silva M.D."/>
            <person name="Binneck E."/>
            <person name="de Melo N.F."/>
            <person name="da Silva R.H."/>
            <person name="de Melo A.L.T.M."/>
            <person name="Pandolfi V."/>
            <person name="Bustamante F.O."/>
            <person name="Brasileiro-Vidal A.C."/>
            <person name="Benko-Iseppon A.M."/>
        </authorList>
    </citation>
    <scope>NUCLEOTIDE SEQUENCE [LARGE SCALE GENOMIC DNA]</scope>
    <source>
        <tissue evidence="1">Leaves</tissue>
    </source>
</reference>
<evidence type="ECO:0000313" key="2">
    <source>
        <dbReference type="Proteomes" id="UP001341840"/>
    </source>
</evidence>
<dbReference type="PANTHER" id="PTHR31672:SF13">
    <property type="entry name" value="F-BOX PROTEIN CPR30-LIKE"/>
    <property type="match status" value="1"/>
</dbReference>
<keyword evidence="2" id="KW-1185">Reference proteome</keyword>
<proteinExistence type="predicted"/>